<feature type="transmembrane region" description="Helical" evidence="1">
    <location>
        <begin position="137"/>
        <end position="158"/>
    </location>
</feature>
<evidence type="ECO:0000259" key="3">
    <source>
        <dbReference type="Pfam" id="PF07833"/>
    </source>
</evidence>
<keyword evidence="1" id="KW-0472">Membrane</keyword>
<evidence type="ECO:0000259" key="2">
    <source>
        <dbReference type="Pfam" id="PF06889"/>
    </source>
</evidence>
<dbReference type="AlphaFoldDB" id="A0A923E7K5"/>
<keyword evidence="1" id="KW-1133">Transmembrane helix</keyword>
<dbReference type="EMBL" id="JAAZWO010000008">
    <property type="protein sequence ID" value="MBC2397888.1"/>
    <property type="molecule type" value="Genomic_DNA"/>
</dbReference>
<reference evidence="4 5" key="1">
    <citation type="submission" date="2020-04" db="EMBL/GenBank/DDBJ databases">
        <title>Genomic insights into acetone-butanol-ethanol (ABE) fermentation by sequencing solventogenic clostridia strains.</title>
        <authorList>
            <person name="Brown S."/>
        </authorList>
    </citation>
    <scope>NUCLEOTIDE SEQUENCE [LARGE SCALE GENOMIC DNA]</scope>
    <source>
        <strain evidence="4 5">DJ011</strain>
    </source>
</reference>
<dbReference type="Proteomes" id="UP000563151">
    <property type="component" value="Unassembled WGS sequence"/>
</dbReference>
<gene>
    <name evidence="4" type="ORF">HGG79_08885</name>
</gene>
<dbReference type="SUPFAM" id="SSF55383">
    <property type="entry name" value="Copper amine oxidase, domain N"/>
    <property type="match status" value="1"/>
</dbReference>
<keyword evidence="5" id="KW-1185">Reference proteome</keyword>
<dbReference type="Pfam" id="PF07833">
    <property type="entry name" value="Cu_amine_oxidN1"/>
    <property type="match status" value="1"/>
</dbReference>
<evidence type="ECO:0000256" key="1">
    <source>
        <dbReference type="SAM" id="Phobius"/>
    </source>
</evidence>
<feature type="domain" description="DUF1266" evidence="2">
    <location>
        <begin position="437"/>
        <end position="604"/>
    </location>
</feature>
<proteinExistence type="predicted"/>
<dbReference type="RefSeq" id="WP_035146938.1">
    <property type="nucleotide sequence ID" value="NZ_JAAZWO010000008.1"/>
</dbReference>
<evidence type="ECO:0000313" key="4">
    <source>
        <dbReference type="EMBL" id="MBC2397888.1"/>
    </source>
</evidence>
<dbReference type="Gene3D" id="3.30.457.10">
    <property type="entry name" value="Copper amine oxidase-like, N-terminal domain"/>
    <property type="match status" value="1"/>
</dbReference>
<feature type="domain" description="Copper amine oxidase-like N-terminal" evidence="3">
    <location>
        <begin position="292"/>
        <end position="385"/>
    </location>
</feature>
<dbReference type="InterPro" id="IPR012854">
    <property type="entry name" value="Cu_amine_oxidase-like_N"/>
</dbReference>
<protein>
    <submittedName>
        <fullName evidence="4">DUF1266 domain-containing protein</fullName>
    </submittedName>
</protein>
<evidence type="ECO:0000313" key="5">
    <source>
        <dbReference type="Proteomes" id="UP000563151"/>
    </source>
</evidence>
<organism evidence="4 5">
    <name type="scientific">Clostridium tetanomorphum</name>
    <dbReference type="NCBI Taxonomy" id="1553"/>
    <lineage>
        <taxon>Bacteria</taxon>
        <taxon>Bacillati</taxon>
        <taxon>Bacillota</taxon>
        <taxon>Clostridia</taxon>
        <taxon>Eubacteriales</taxon>
        <taxon>Clostridiaceae</taxon>
        <taxon>Clostridium</taxon>
    </lineage>
</organism>
<dbReference type="InterPro" id="IPR009677">
    <property type="entry name" value="DUF1266"/>
</dbReference>
<accession>A0A923E7K5</accession>
<name>A0A923E7K5_CLOTT</name>
<comment type="caution">
    <text evidence="4">The sequence shown here is derived from an EMBL/GenBank/DDBJ whole genome shotgun (WGS) entry which is preliminary data.</text>
</comment>
<keyword evidence="1" id="KW-0812">Transmembrane</keyword>
<sequence length="611" mass="72008">MGKSFIDKEINKSCGKSALINICVIVAILGVTFFVPNSKYENIIHMVKEFIGNGLPQLKDIKKVYLIMYSLFFIIFLISTFFLIKSFWHFINKKQHFMYRQLRQLGDEDRLKDIIQRETSENAFFEKIGNNYITSNWFIFNIGFNYVLIPYNMLVWIYKKKRRSLYDLFFRKSYSIEIYLLNGKEYSIPVNKNEADLIIESVKVKLPMLNTKRTIITWLEWVEERGNIKKKWKNIICNNGNIYFYLQDESLKNIDGYELNQVLEFRQKVLEKIREISLIVHDEEVILTECIILRNGIIMFPAEEFFEAIGGMVEEDEDEDNCLMVNIYGKNIYLDGNNKEIFINGRQYSLNTPITLEDDVIYVPSEVITELLNQKLIWDEKNSIIKLIKAPEKYTKEQLHWGYAVGAILAEYNDQEIDLLGGSARDEESIEESREGLSEWWGIEDRDDLLDTIEELKNGLHNKIFMDIKNRIDHLNDEEFKEEMNSFPNPEHKRDLEVIRKYSKEVGQVGILGWDLSRLISITGWGYISGYLDYNEANDIIMETARVVQRKFSSWEQIGKNYLIGYEYWSGDSPKDITGGLFMRNQIYKCLIKDSESPYNTLDWNLNLNPR</sequence>
<dbReference type="Pfam" id="PF06889">
    <property type="entry name" value="DUF1266"/>
    <property type="match status" value="1"/>
</dbReference>
<feature type="transmembrane region" description="Helical" evidence="1">
    <location>
        <begin position="64"/>
        <end position="84"/>
    </location>
</feature>
<dbReference type="InterPro" id="IPR036582">
    <property type="entry name" value="Mao_N_sf"/>
</dbReference>
<feature type="transmembrane region" description="Helical" evidence="1">
    <location>
        <begin position="18"/>
        <end position="36"/>
    </location>
</feature>